<dbReference type="AlphaFoldDB" id="A0A2J7TDZ1"/>
<dbReference type="Proteomes" id="UP000236286">
    <property type="component" value="Unassembled WGS sequence"/>
</dbReference>
<evidence type="ECO:0000256" key="1">
    <source>
        <dbReference type="SAM" id="MobiDB-lite"/>
    </source>
</evidence>
<feature type="compositionally biased region" description="Basic and acidic residues" evidence="1">
    <location>
        <begin position="286"/>
        <end position="295"/>
    </location>
</feature>
<proteinExistence type="predicted"/>
<dbReference type="Gene3D" id="3.40.50.300">
    <property type="entry name" value="P-loop containing nucleotide triphosphate hydrolases"/>
    <property type="match status" value="1"/>
</dbReference>
<dbReference type="InterPro" id="IPR027417">
    <property type="entry name" value="P-loop_NTPase"/>
</dbReference>
<dbReference type="RefSeq" id="WP_102844721.1">
    <property type="nucleotide sequence ID" value="NZ_PDZR01000021.1"/>
</dbReference>
<evidence type="ECO:0000313" key="3">
    <source>
        <dbReference type="Proteomes" id="UP000236286"/>
    </source>
</evidence>
<dbReference type="SUPFAM" id="SSF52540">
    <property type="entry name" value="P-loop containing nucleoside triphosphate hydrolases"/>
    <property type="match status" value="1"/>
</dbReference>
<dbReference type="EMBL" id="PDZR01000021">
    <property type="protein sequence ID" value="PNG24988.1"/>
    <property type="molecule type" value="Genomic_DNA"/>
</dbReference>
<comment type="caution">
    <text evidence="2">The sequence shown here is derived from an EMBL/GenBank/DDBJ whole genome shotgun (WGS) entry which is preliminary data.</text>
</comment>
<organism evidence="2 3">
    <name type="scientific">Methylocella silvestris</name>
    <dbReference type="NCBI Taxonomy" id="199596"/>
    <lineage>
        <taxon>Bacteria</taxon>
        <taxon>Pseudomonadati</taxon>
        <taxon>Pseudomonadota</taxon>
        <taxon>Alphaproteobacteria</taxon>
        <taxon>Hyphomicrobiales</taxon>
        <taxon>Beijerinckiaceae</taxon>
        <taxon>Methylocella</taxon>
    </lineage>
</organism>
<sequence length="313" mass="32511">MLLEPMPLGPMPLPTPLAPQSDRLDFLRQKIGCIENSGPPAGKIRFGDNCRLDRTLHGLGRGVLHEIAPASASDGAAASGFALALCARFKAEAAPDRSAIIWIVEDFAGREGGAPYGPGLALYGLDPACLVLVRTASARDSLWTMEEALKCRAAVAVIGEIWTLEKLYGLAVSRRLALAAQAGGAGALLLAAGMAGGAGRLSSCAHTRFEISSARSGGAPRGSPLSGLPLPARQELPQPGLAAWSIRILKARATGPAAGADPIAILWDHDEGCFRDAFPLRFSADASDRPDDPAHARAGRGGGGETIRFRQSA</sequence>
<evidence type="ECO:0000313" key="2">
    <source>
        <dbReference type="EMBL" id="PNG24988.1"/>
    </source>
</evidence>
<name>A0A2J7TDZ1_METSI</name>
<reference evidence="2 3" key="1">
    <citation type="submission" date="2017-10" db="EMBL/GenBank/DDBJ databases">
        <title>Genome announcement of Methylocella silvestris TVC from permafrost.</title>
        <authorList>
            <person name="Wang J."/>
            <person name="Geng K."/>
            <person name="Ul-Haque F."/>
            <person name="Crombie A.T."/>
            <person name="Street L.E."/>
            <person name="Wookey P.A."/>
            <person name="Murrell J.C."/>
            <person name="Pratscher J."/>
        </authorList>
    </citation>
    <scope>NUCLEOTIDE SEQUENCE [LARGE SCALE GENOMIC DNA]</scope>
    <source>
        <strain evidence="2 3">TVC</strain>
    </source>
</reference>
<dbReference type="OrthoDB" id="7202530at2"/>
<evidence type="ECO:0008006" key="4">
    <source>
        <dbReference type="Google" id="ProtNLM"/>
    </source>
</evidence>
<gene>
    <name evidence="2" type="ORF">CR492_15935</name>
</gene>
<accession>A0A2J7TDZ1</accession>
<protein>
    <recommendedName>
        <fullName evidence="4">Protein ImuA</fullName>
    </recommendedName>
</protein>
<feature type="region of interest" description="Disordered" evidence="1">
    <location>
        <begin position="284"/>
        <end position="313"/>
    </location>
</feature>